<dbReference type="Gene3D" id="3.30.70.3290">
    <property type="match status" value="1"/>
</dbReference>
<dbReference type="InterPro" id="IPR050091">
    <property type="entry name" value="PKS_NRPS_Biosynth_Enz"/>
</dbReference>
<evidence type="ECO:0000256" key="2">
    <source>
        <dbReference type="ARBA" id="ARBA00023268"/>
    </source>
</evidence>
<feature type="non-terminal residue" evidence="4">
    <location>
        <position position="173"/>
    </location>
</feature>
<organism evidence="4 5">
    <name type="scientific">Streptomyces heilongjiangensis</name>
    <dbReference type="NCBI Taxonomy" id="945052"/>
    <lineage>
        <taxon>Bacteria</taxon>
        <taxon>Bacillati</taxon>
        <taxon>Actinomycetota</taxon>
        <taxon>Actinomycetes</taxon>
        <taxon>Kitasatosporales</taxon>
        <taxon>Streptomycetaceae</taxon>
        <taxon>Streptomyces</taxon>
    </lineage>
</organism>
<dbReference type="PANTHER" id="PTHR43775:SF51">
    <property type="entry name" value="INACTIVE PHENOLPHTHIOCEROL SYNTHESIS POLYKETIDE SYNTHASE TYPE I PKS1-RELATED"/>
    <property type="match status" value="1"/>
</dbReference>
<dbReference type="SUPFAM" id="SSF53901">
    <property type="entry name" value="Thiolase-like"/>
    <property type="match status" value="1"/>
</dbReference>
<dbReference type="Proteomes" id="UP001596112">
    <property type="component" value="Unassembled WGS sequence"/>
</dbReference>
<dbReference type="InterPro" id="IPR016039">
    <property type="entry name" value="Thiolase-like"/>
</dbReference>
<reference evidence="5" key="1">
    <citation type="journal article" date="2019" name="Int. J. Syst. Evol. Microbiol.">
        <title>The Global Catalogue of Microorganisms (GCM) 10K type strain sequencing project: providing services to taxonomists for standard genome sequencing and annotation.</title>
        <authorList>
            <consortium name="The Broad Institute Genomics Platform"/>
            <consortium name="The Broad Institute Genome Sequencing Center for Infectious Disease"/>
            <person name="Wu L."/>
            <person name="Ma J."/>
        </authorList>
    </citation>
    <scope>NUCLEOTIDE SEQUENCE [LARGE SCALE GENOMIC DNA]</scope>
    <source>
        <strain evidence="5">JCM 9918</strain>
    </source>
</reference>
<dbReference type="EMBL" id="JBHSNZ010000139">
    <property type="protein sequence ID" value="MFC5813441.1"/>
    <property type="molecule type" value="Genomic_DNA"/>
</dbReference>
<evidence type="ECO:0000313" key="5">
    <source>
        <dbReference type="Proteomes" id="UP001596112"/>
    </source>
</evidence>
<dbReference type="Gene3D" id="3.40.47.10">
    <property type="match status" value="1"/>
</dbReference>
<comment type="caution">
    <text evidence="4">The sequence shown here is derived from an EMBL/GenBank/DDBJ whole genome shotgun (WGS) entry which is preliminary data.</text>
</comment>
<dbReference type="SMART" id="SM00825">
    <property type="entry name" value="PKS_KS"/>
    <property type="match status" value="1"/>
</dbReference>
<evidence type="ECO:0000313" key="4">
    <source>
        <dbReference type="EMBL" id="MFC5813441.1"/>
    </source>
</evidence>
<proteinExistence type="predicted"/>
<dbReference type="CDD" id="cd00833">
    <property type="entry name" value="PKS"/>
    <property type="match status" value="1"/>
</dbReference>
<keyword evidence="2" id="KW-0511">Multifunctional enzyme</keyword>
<protein>
    <submittedName>
        <fullName evidence="4">Ketoacyl-synthetase C-terminal extension domain-containing protein</fullName>
    </submittedName>
</protein>
<evidence type="ECO:0000259" key="3">
    <source>
        <dbReference type="PROSITE" id="PS52004"/>
    </source>
</evidence>
<feature type="non-terminal residue" evidence="4">
    <location>
        <position position="1"/>
    </location>
</feature>
<gene>
    <name evidence="4" type="ORF">ACFQGO_39120</name>
</gene>
<sequence length="173" mass="17786">AALTTGRLVPSDIDVVEAHGTGTALGDPIEAQALLAVYGQGRGGDRPLWLGSVKSNIGHTQAAAGVAGVIKMVLAMQAGVLPRTLHVDEPTGEVDWSSGAVRLLTEAREWLPGEGRVRRAGVSSFGISGTNAHVILEEAPEGEAAPEPGAVGVVPWVFSARSAEALREQAAQL</sequence>
<accession>A0ABW1BKW8</accession>
<evidence type="ECO:0000256" key="1">
    <source>
        <dbReference type="ARBA" id="ARBA00022679"/>
    </source>
</evidence>
<dbReference type="Pfam" id="PF16197">
    <property type="entry name" value="KAsynt_C_assoc"/>
    <property type="match status" value="1"/>
</dbReference>
<keyword evidence="5" id="KW-1185">Reference proteome</keyword>
<dbReference type="RefSeq" id="WP_380970271.1">
    <property type="nucleotide sequence ID" value="NZ_JBHSNZ010000139.1"/>
</dbReference>
<name>A0ABW1BKW8_9ACTN</name>
<dbReference type="PANTHER" id="PTHR43775">
    <property type="entry name" value="FATTY ACID SYNTHASE"/>
    <property type="match status" value="1"/>
</dbReference>
<dbReference type="PROSITE" id="PS52004">
    <property type="entry name" value="KS3_2"/>
    <property type="match status" value="1"/>
</dbReference>
<dbReference type="InterPro" id="IPR014031">
    <property type="entry name" value="Ketoacyl_synth_C"/>
</dbReference>
<keyword evidence="1" id="KW-0808">Transferase</keyword>
<dbReference type="InterPro" id="IPR020841">
    <property type="entry name" value="PKS_Beta-ketoAc_synthase_dom"/>
</dbReference>
<dbReference type="InterPro" id="IPR032821">
    <property type="entry name" value="PKS_assoc"/>
</dbReference>
<feature type="domain" description="Ketosynthase family 3 (KS3)" evidence="3">
    <location>
        <begin position="1"/>
        <end position="138"/>
    </location>
</feature>
<dbReference type="Pfam" id="PF02801">
    <property type="entry name" value="Ketoacyl-synt_C"/>
    <property type="match status" value="1"/>
</dbReference>